<evidence type="ECO:0000313" key="8">
    <source>
        <dbReference type="Proteomes" id="UP000178747"/>
    </source>
</evidence>
<dbReference type="InterPro" id="IPR029016">
    <property type="entry name" value="GAF-like_dom_sf"/>
</dbReference>
<feature type="domain" description="Winged helix-turn-helix transcription repressor HrcA DNA-binding" evidence="6">
    <location>
        <begin position="3"/>
        <end position="71"/>
    </location>
</feature>
<gene>
    <name evidence="7" type="ORF">A3J62_04180</name>
</gene>
<dbReference type="EMBL" id="MHIH01000024">
    <property type="protein sequence ID" value="OGY47572.1"/>
    <property type="molecule type" value="Genomic_DNA"/>
</dbReference>
<evidence type="ECO:0000259" key="6">
    <source>
        <dbReference type="Pfam" id="PF03444"/>
    </source>
</evidence>
<evidence type="ECO:0008006" key="9">
    <source>
        <dbReference type="Google" id="ProtNLM"/>
    </source>
</evidence>
<keyword evidence="4" id="KW-0804">Transcription</keyword>
<dbReference type="InterPro" id="IPR005104">
    <property type="entry name" value="WHTH_HrcA_DNA-bd"/>
</dbReference>
<accession>A0A1G1Y5H8</accession>
<evidence type="ECO:0000259" key="5">
    <source>
        <dbReference type="Pfam" id="PF01628"/>
    </source>
</evidence>
<keyword evidence="3" id="KW-0346">Stress response</keyword>
<organism evidence="7 8">
    <name type="scientific">Candidatus Buchananbacteria bacterium RIFCSPHIGHO2_02_FULL_38_8</name>
    <dbReference type="NCBI Taxonomy" id="1797538"/>
    <lineage>
        <taxon>Bacteria</taxon>
        <taxon>Candidatus Buchananiibacteriota</taxon>
    </lineage>
</organism>
<dbReference type="InterPro" id="IPR036390">
    <property type="entry name" value="WH_DNA-bd_sf"/>
</dbReference>
<keyword evidence="2" id="KW-0805">Transcription regulation</keyword>
<evidence type="ECO:0000256" key="1">
    <source>
        <dbReference type="ARBA" id="ARBA00022491"/>
    </source>
</evidence>
<sequence>MDQRQQDLLNIIVNQYTKTAQPVGSKLIAEISDFNLSPATIRNDMAELETGGYIFQPHTSAGRVPTEKGYQFYVSNFLKDLELSKKRQQFLAKIIKPFGKYQPELMKNLARGIADLSAGTVFIGFAKNNVYYTGLSNLFAQPEFAQHDLVRNLSQIIDHLDQTIEDIFSQLVSNEVKILIGRQNPFGRDCSSILAKYKISNQPGLIGVLGPIRMDYQNNFSLIKYTQDLINKF</sequence>
<feature type="domain" description="Heat-inducible transcription repressor HrcA C-terminal" evidence="5">
    <location>
        <begin position="73"/>
        <end position="218"/>
    </location>
</feature>
<dbReference type="Pfam" id="PF03444">
    <property type="entry name" value="WHD_HrcA"/>
    <property type="match status" value="1"/>
</dbReference>
<dbReference type="InterPro" id="IPR036388">
    <property type="entry name" value="WH-like_DNA-bd_sf"/>
</dbReference>
<dbReference type="Proteomes" id="UP000178747">
    <property type="component" value="Unassembled WGS sequence"/>
</dbReference>
<evidence type="ECO:0000256" key="4">
    <source>
        <dbReference type="ARBA" id="ARBA00023163"/>
    </source>
</evidence>
<dbReference type="SUPFAM" id="SSF46785">
    <property type="entry name" value="Winged helix' DNA-binding domain"/>
    <property type="match status" value="1"/>
</dbReference>
<name>A0A1G1Y5H8_9BACT</name>
<reference evidence="7 8" key="1">
    <citation type="journal article" date="2016" name="Nat. Commun.">
        <title>Thousands of microbial genomes shed light on interconnected biogeochemical processes in an aquifer system.</title>
        <authorList>
            <person name="Anantharaman K."/>
            <person name="Brown C.T."/>
            <person name="Hug L.A."/>
            <person name="Sharon I."/>
            <person name="Castelle C.J."/>
            <person name="Probst A.J."/>
            <person name="Thomas B.C."/>
            <person name="Singh A."/>
            <person name="Wilkins M.J."/>
            <person name="Karaoz U."/>
            <person name="Brodie E.L."/>
            <person name="Williams K.H."/>
            <person name="Hubbard S.S."/>
            <person name="Banfield J.F."/>
        </authorList>
    </citation>
    <scope>NUCLEOTIDE SEQUENCE [LARGE SCALE GENOMIC DNA]</scope>
</reference>
<evidence type="ECO:0000256" key="2">
    <source>
        <dbReference type="ARBA" id="ARBA00023015"/>
    </source>
</evidence>
<dbReference type="GO" id="GO:0045892">
    <property type="term" value="P:negative regulation of DNA-templated transcription"/>
    <property type="evidence" value="ECO:0007669"/>
    <property type="project" value="TreeGrafter"/>
</dbReference>
<dbReference type="InterPro" id="IPR002571">
    <property type="entry name" value="HrcA"/>
</dbReference>
<dbReference type="AlphaFoldDB" id="A0A1G1Y5H8"/>
<dbReference type="PANTHER" id="PTHR34824">
    <property type="entry name" value="HEAT-INDUCIBLE TRANSCRIPTION REPRESSOR HRCA"/>
    <property type="match status" value="1"/>
</dbReference>
<dbReference type="Gene3D" id="3.30.450.40">
    <property type="match status" value="1"/>
</dbReference>
<comment type="caution">
    <text evidence="7">The sequence shown here is derived from an EMBL/GenBank/DDBJ whole genome shotgun (WGS) entry which is preliminary data.</text>
</comment>
<proteinExistence type="predicted"/>
<keyword evidence="1" id="KW-0678">Repressor</keyword>
<dbReference type="PANTHER" id="PTHR34824:SF1">
    <property type="entry name" value="HEAT-INDUCIBLE TRANSCRIPTION REPRESSOR HRCA"/>
    <property type="match status" value="1"/>
</dbReference>
<protein>
    <recommendedName>
        <fullName evidence="9">Heat-inducible transcription repressor HrcA C-terminal domain-containing protein</fullName>
    </recommendedName>
</protein>
<dbReference type="Gene3D" id="1.10.10.10">
    <property type="entry name" value="Winged helix-like DNA-binding domain superfamily/Winged helix DNA-binding domain"/>
    <property type="match status" value="1"/>
</dbReference>
<dbReference type="InterPro" id="IPR021153">
    <property type="entry name" value="HrcA_C"/>
</dbReference>
<evidence type="ECO:0000256" key="3">
    <source>
        <dbReference type="ARBA" id="ARBA00023016"/>
    </source>
</evidence>
<dbReference type="SUPFAM" id="SSF55781">
    <property type="entry name" value="GAF domain-like"/>
    <property type="match status" value="1"/>
</dbReference>
<dbReference type="Pfam" id="PF01628">
    <property type="entry name" value="HrcA"/>
    <property type="match status" value="1"/>
</dbReference>
<evidence type="ECO:0000313" key="7">
    <source>
        <dbReference type="EMBL" id="OGY47572.1"/>
    </source>
</evidence>
<dbReference type="GO" id="GO:0003677">
    <property type="term" value="F:DNA binding"/>
    <property type="evidence" value="ECO:0007669"/>
    <property type="project" value="InterPro"/>
</dbReference>